<dbReference type="GO" id="GO:0009425">
    <property type="term" value="C:bacterial-type flagellum basal body"/>
    <property type="evidence" value="ECO:0007669"/>
    <property type="project" value="UniProtKB-SubCell"/>
</dbReference>
<keyword evidence="5" id="KW-0969">Cilium</keyword>
<evidence type="ECO:0000256" key="3">
    <source>
        <dbReference type="ARBA" id="ARBA00023143"/>
    </source>
</evidence>
<dbReference type="AlphaFoldDB" id="A0A7W7WYB3"/>
<evidence type="ECO:0000313" key="5">
    <source>
        <dbReference type="EMBL" id="MBB4968359.1"/>
    </source>
</evidence>
<name>A0A7W7WYB3_9PSEU</name>
<dbReference type="HAMAP" id="MF_00724">
    <property type="entry name" value="FliE"/>
    <property type="match status" value="1"/>
</dbReference>
<keyword evidence="6" id="KW-1185">Reference proteome</keyword>
<keyword evidence="3 4" id="KW-0975">Bacterial flagellum</keyword>
<keyword evidence="5" id="KW-0966">Cell projection</keyword>
<evidence type="ECO:0000256" key="2">
    <source>
        <dbReference type="ARBA" id="ARBA00009272"/>
    </source>
</evidence>
<comment type="subcellular location">
    <subcellularLocation>
        <location evidence="1 4">Bacterial flagellum basal body</location>
    </subcellularLocation>
</comment>
<gene>
    <name evidence="4" type="primary">fliE</name>
    <name evidence="5" type="ORF">F4559_005718</name>
</gene>
<reference evidence="5 6" key="1">
    <citation type="submission" date="2020-08" db="EMBL/GenBank/DDBJ databases">
        <title>Sequencing the genomes of 1000 actinobacteria strains.</title>
        <authorList>
            <person name="Klenk H.-P."/>
        </authorList>
    </citation>
    <scope>NUCLEOTIDE SEQUENCE [LARGE SCALE GENOMIC DNA]</scope>
    <source>
        <strain evidence="5 6">DSM 45084</strain>
    </source>
</reference>
<protein>
    <recommendedName>
        <fullName evidence="4">Flagellar hook-basal body complex protein FliE</fullName>
    </recommendedName>
</protein>
<organism evidence="5 6">
    <name type="scientific">Saccharothrix violaceirubra</name>
    <dbReference type="NCBI Taxonomy" id="413306"/>
    <lineage>
        <taxon>Bacteria</taxon>
        <taxon>Bacillati</taxon>
        <taxon>Actinomycetota</taxon>
        <taxon>Actinomycetes</taxon>
        <taxon>Pseudonocardiales</taxon>
        <taxon>Pseudonocardiaceae</taxon>
        <taxon>Saccharothrix</taxon>
    </lineage>
</organism>
<dbReference type="GO" id="GO:0071973">
    <property type="term" value="P:bacterial-type flagellum-dependent cell motility"/>
    <property type="evidence" value="ECO:0007669"/>
    <property type="project" value="InterPro"/>
</dbReference>
<evidence type="ECO:0000256" key="1">
    <source>
        <dbReference type="ARBA" id="ARBA00004117"/>
    </source>
</evidence>
<evidence type="ECO:0000313" key="6">
    <source>
        <dbReference type="Proteomes" id="UP000542674"/>
    </source>
</evidence>
<evidence type="ECO:0000256" key="4">
    <source>
        <dbReference type="HAMAP-Rule" id="MF_00724"/>
    </source>
</evidence>
<dbReference type="EMBL" id="JACHJS010000001">
    <property type="protein sequence ID" value="MBB4968359.1"/>
    <property type="molecule type" value="Genomic_DNA"/>
</dbReference>
<dbReference type="PANTHER" id="PTHR34653">
    <property type="match status" value="1"/>
</dbReference>
<dbReference type="GO" id="GO:0005198">
    <property type="term" value="F:structural molecule activity"/>
    <property type="evidence" value="ECO:0007669"/>
    <property type="project" value="InterPro"/>
</dbReference>
<dbReference type="PRINTS" id="PR01006">
    <property type="entry name" value="FLGHOOKFLIE"/>
</dbReference>
<dbReference type="GO" id="GO:0003774">
    <property type="term" value="F:cytoskeletal motor activity"/>
    <property type="evidence" value="ECO:0007669"/>
    <property type="project" value="InterPro"/>
</dbReference>
<sequence>MSSPISAIGAVSAPIAPISLSGATSADYAEKSSFGDMIGAALAKTEQAQSKASDLAVQLSTGDLDDPQEYLMAATEASLSTQLTVAIRNKAVDAFNEIMRLQA</sequence>
<accession>A0A7W7WYB3</accession>
<dbReference type="InterPro" id="IPR001624">
    <property type="entry name" value="FliE"/>
</dbReference>
<comment type="similarity">
    <text evidence="2 4">Belongs to the FliE family.</text>
</comment>
<comment type="caution">
    <text evidence="5">The sequence shown here is derived from an EMBL/GenBank/DDBJ whole genome shotgun (WGS) entry which is preliminary data.</text>
</comment>
<keyword evidence="5" id="KW-0282">Flagellum</keyword>
<proteinExistence type="inferred from homology"/>
<dbReference type="RefSeq" id="WP_184673842.1">
    <property type="nucleotide sequence ID" value="NZ_BAABAI010000028.1"/>
</dbReference>
<dbReference type="Pfam" id="PF02049">
    <property type="entry name" value="FliE"/>
    <property type="match status" value="1"/>
</dbReference>
<dbReference type="Proteomes" id="UP000542674">
    <property type="component" value="Unassembled WGS sequence"/>
</dbReference>
<dbReference type="PANTHER" id="PTHR34653:SF1">
    <property type="entry name" value="FLAGELLAR HOOK-BASAL BODY COMPLEX PROTEIN FLIE"/>
    <property type="match status" value="1"/>
</dbReference>